<dbReference type="SMART" id="SM00387">
    <property type="entry name" value="HATPase_c"/>
    <property type="match status" value="1"/>
</dbReference>
<dbReference type="InterPro" id="IPR003018">
    <property type="entry name" value="GAF"/>
</dbReference>
<evidence type="ECO:0000256" key="7">
    <source>
        <dbReference type="ARBA" id="ARBA00022840"/>
    </source>
</evidence>
<evidence type="ECO:0000256" key="6">
    <source>
        <dbReference type="ARBA" id="ARBA00022777"/>
    </source>
</evidence>
<dbReference type="Proteomes" id="UP001500503">
    <property type="component" value="Unassembled WGS sequence"/>
</dbReference>
<dbReference type="InterPro" id="IPR003594">
    <property type="entry name" value="HATPase_dom"/>
</dbReference>
<keyword evidence="12" id="KW-1185">Reference proteome</keyword>
<organism evidence="11 12">
    <name type="scientific">Actinoallomurus oryzae</name>
    <dbReference type="NCBI Taxonomy" id="502180"/>
    <lineage>
        <taxon>Bacteria</taxon>
        <taxon>Bacillati</taxon>
        <taxon>Actinomycetota</taxon>
        <taxon>Actinomycetes</taxon>
        <taxon>Streptosporangiales</taxon>
        <taxon>Thermomonosporaceae</taxon>
        <taxon>Actinoallomurus</taxon>
    </lineage>
</organism>
<dbReference type="Gene3D" id="1.20.5.1930">
    <property type="match status" value="1"/>
</dbReference>
<keyword evidence="8" id="KW-0902">Two-component regulatory system</keyword>
<evidence type="ECO:0000256" key="5">
    <source>
        <dbReference type="ARBA" id="ARBA00022741"/>
    </source>
</evidence>
<dbReference type="RefSeq" id="WP_345466360.1">
    <property type="nucleotide sequence ID" value="NZ_BAABHF010000023.1"/>
</dbReference>
<sequence length="445" mass="47507">MEVIGLRNARDAVGLAAGRLTHLVVRLVRRGSAHVAGRLPHTVRSASPEGGRTRLQRLADEQGALLRVATLVAQGVPSADIIRAVAREMGCLLGADYVIINRYEPDRTSTVVGHWRRAGIPDIMPPLGGRWPIDDGIVDAAVARTGRPARFTDYARADTEIGAWTRARGIKYAVACPIMVQGRLWGFAGNASSGRTPQPADTEERMLRFMALVGTAIANAETRAELLAARARVVAASDAARRRFERDLHDGAQQRLICLGLELRAVEASVPPEHPELKEQLARTAGGLTSVLHDLQEISHGLYPAALTQGGLDAAVRSLARRSPIPVKLDLRIGRQLAEPLEAAAYYTVSEALTNALKHAHASEVDVVIHVEDETVRIAVDDDGVGGADFGGGSGLIGLRDRVEPLGGDIRLTSPPGEGTSLLIRIPLHYGTNGYEAGGPSNSRP</sequence>
<evidence type="ECO:0000313" key="12">
    <source>
        <dbReference type="Proteomes" id="UP001500503"/>
    </source>
</evidence>
<evidence type="ECO:0000256" key="3">
    <source>
        <dbReference type="ARBA" id="ARBA00022553"/>
    </source>
</evidence>
<protein>
    <recommendedName>
        <fullName evidence="2">histidine kinase</fullName>
        <ecNumber evidence="2">2.7.13.3</ecNumber>
    </recommendedName>
</protein>
<keyword evidence="4" id="KW-0808">Transferase</keyword>
<dbReference type="Pfam" id="PF01590">
    <property type="entry name" value="GAF"/>
    <property type="match status" value="1"/>
</dbReference>
<evidence type="ECO:0000259" key="10">
    <source>
        <dbReference type="SMART" id="SM00387"/>
    </source>
</evidence>
<dbReference type="EC" id="2.7.13.3" evidence="2"/>
<dbReference type="InterPro" id="IPR036890">
    <property type="entry name" value="HATPase_C_sf"/>
</dbReference>
<keyword evidence="3" id="KW-0597">Phosphoprotein</keyword>
<dbReference type="InterPro" id="IPR050482">
    <property type="entry name" value="Sensor_HK_TwoCompSys"/>
</dbReference>
<dbReference type="EMBL" id="BAABHF010000023">
    <property type="protein sequence ID" value="GAA4498097.1"/>
    <property type="molecule type" value="Genomic_DNA"/>
</dbReference>
<evidence type="ECO:0000256" key="2">
    <source>
        <dbReference type="ARBA" id="ARBA00012438"/>
    </source>
</evidence>
<dbReference type="Gene3D" id="3.30.450.40">
    <property type="match status" value="1"/>
</dbReference>
<evidence type="ECO:0000259" key="9">
    <source>
        <dbReference type="SMART" id="SM00065"/>
    </source>
</evidence>
<gene>
    <name evidence="11" type="ORF">GCM10023191_042740</name>
</gene>
<dbReference type="InterPro" id="IPR011712">
    <property type="entry name" value="Sig_transdc_His_kin_sub3_dim/P"/>
</dbReference>
<evidence type="ECO:0000256" key="8">
    <source>
        <dbReference type="ARBA" id="ARBA00023012"/>
    </source>
</evidence>
<feature type="domain" description="GAF" evidence="9">
    <location>
        <begin position="77"/>
        <end position="227"/>
    </location>
</feature>
<feature type="domain" description="Histidine kinase/HSP90-like ATPase" evidence="10">
    <location>
        <begin position="340"/>
        <end position="430"/>
    </location>
</feature>
<dbReference type="Gene3D" id="3.30.565.10">
    <property type="entry name" value="Histidine kinase-like ATPase, C-terminal domain"/>
    <property type="match status" value="1"/>
</dbReference>
<proteinExistence type="predicted"/>
<keyword evidence="5" id="KW-0547">Nucleotide-binding</keyword>
<reference evidence="12" key="1">
    <citation type="journal article" date="2019" name="Int. J. Syst. Evol. Microbiol.">
        <title>The Global Catalogue of Microorganisms (GCM) 10K type strain sequencing project: providing services to taxonomists for standard genome sequencing and annotation.</title>
        <authorList>
            <consortium name="The Broad Institute Genomics Platform"/>
            <consortium name="The Broad Institute Genome Sequencing Center for Infectious Disease"/>
            <person name="Wu L."/>
            <person name="Ma J."/>
        </authorList>
    </citation>
    <scope>NUCLEOTIDE SEQUENCE [LARGE SCALE GENOMIC DNA]</scope>
    <source>
        <strain evidence="12">JCM 17933</strain>
    </source>
</reference>
<dbReference type="Pfam" id="PF02518">
    <property type="entry name" value="HATPase_c"/>
    <property type="match status" value="1"/>
</dbReference>
<evidence type="ECO:0000256" key="4">
    <source>
        <dbReference type="ARBA" id="ARBA00022679"/>
    </source>
</evidence>
<keyword evidence="7" id="KW-0067">ATP-binding</keyword>
<dbReference type="SMART" id="SM00065">
    <property type="entry name" value="GAF"/>
    <property type="match status" value="1"/>
</dbReference>
<comment type="caution">
    <text evidence="11">The sequence shown here is derived from an EMBL/GenBank/DDBJ whole genome shotgun (WGS) entry which is preliminary data.</text>
</comment>
<evidence type="ECO:0000313" key="11">
    <source>
        <dbReference type="EMBL" id="GAA4498097.1"/>
    </source>
</evidence>
<dbReference type="InterPro" id="IPR029016">
    <property type="entry name" value="GAF-like_dom_sf"/>
</dbReference>
<accession>A0ABP8Q7H7</accession>
<name>A0ABP8Q7H7_9ACTN</name>
<dbReference type="PANTHER" id="PTHR24421:SF10">
    <property type="entry name" value="NITRATE_NITRITE SENSOR PROTEIN NARQ"/>
    <property type="match status" value="1"/>
</dbReference>
<dbReference type="PANTHER" id="PTHR24421">
    <property type="entry name" value="NITRATE/NITRITE SENSOR PROTEIN NARX-RELATED"/>
    <property type="match status" value="1"/>
</dbReference>
<dbReference type="SUPFAM" id="SSF55874">
    <property type="entry name" value="ATPase domain of HSP90 chaperone/DNA topoisomerase II/histidine kinase"/>
    <property type="match status" value="1"/>
</dbReference>
<dbReference type="Pfam" id="PF07730">
    <property type="entry name" value="HisKA_3"/>
    <property type="match status" value="1"/>
</dbReference>
<comment type="catalytic activity">
    <reaction evidence="1">
        <text>ATP + protein L-histidine = ADP + protein N-phospho-L-histidine.</text>
        <dbReference type="EC" id="2.7.13.3"/>
    </reaction>
</comment>
<keyword evidence="6" id="KW-0418">Kinase</keyword>
<dbReference type="SUPFAM" id="SSF55781">
    <property type="entry name" value="GAF domain-like"/>
    <property type="match status" value="1"/>
</dbReference>
<evidence type="ECO:0000256" key="1">
    <source>
        <dbReference type="ARBA" id="ARBA00000085"/>
    </source>
</evidence>